<proteinExistence type="predicted"/>
<dbReference type="AlphaFoldDB" id="A0A0C9WHN0"/>
<reference evidence="2" key="2">
    <citation type="submission" date="2015-01" db="EMBL/GenBank/DDBJ databases">
        <title>Evolutionary Origins and Diversification of the Mycorrhizal Mutualists.</title>
        <authorList>
            <consortium name="DOE Joint Genome Institute"/>
            <consortium name="Mycorrhizal Genomics Consortium"/>
            <person name="Kohler A."/>
            <person name="Kuo A."/>
            <person name="Nagy L.G."/>
            <person name="Floudas D."/>
            <person name="Copeland A."/>
            <person name="Barry K.W."/>
            <person name="Cichocki N."/>
            <person name="Veneault-Fourrey C."/>
            <person name="LaButti K."/>
            <person name="Lindquist E.A."/>
            <person name="Lipzen A."/>
            <person name="Lundell T."/>
            <person name="Morin E."/>
            <person name="Murat C."/>
            <person name="Riley R."/>
            <person name="Ohm R."/>
            <person name="Sun H."/>
            <person name="Tunlid A."/>
            <person name="Henrissat B."/>
            <person name="Grigoriev I.V."/>
            <person name="Hibbett D.S."/>
            <person name="Martin F."/>
        </authorList>
    </citation>
    <scope>NUCLEOTIDE SEQUENCE [LARGE SCALE GENOMIC DNA]</scope>
    <source>
        <strain evidence="2">LaAM-08-1</strain>
    </source>
</reference>
<organism evidence="1 2">
    <name type="scientific">Laccaria amethystina LaAM-08-1</name>
    <dbReference type="NCBI Taxonomy" id="1095629"/>
    <lineage>
        <taxon>Eukaryota</taxon>
        <taxon>Fungi</taxon>
        <taxon>Dikarya</taxon>
        <taxon>Basidiomycota</taxon>
        <taxon>Agaricomycotina</taxon>
        <taxon>Agaricomycetes</taxon>
        <taxon>Agaricomycetidae</taxon>
        <taxon>Agaricales</taxon>
        <taxon>Agaricineae</taxon>
        <taxon>Hydnangiaceae</taxon>
        <taxon>Laccaria</taxon>
    </lineage>
</organism>
<accession>A0A0C9WHN0</accession>
<evidence type="ECO:0000313" key="2">
    <source>
        <dbReference type="Proteomes" id="UP000054477"/>
    </source>
</evidence>
<name>A0A0C9WHN0_9AGAR</name>
<dbReference type="HOGENOM" id="CLU_1210004_0_0_1"/>
<evidence type="ECO:0000313" key="1">
    <source>
        <dbReference type="EMBL" id="KIJ91479.1"/>
    </source>
</evidence>
<reference evidence="1 2" key="1">
    <citation type="submission" date="2014-04" db="EMBL/GenBank/DDBJ databases">
        <authorList>
            <consortium name="DOE Joint Genome Institute"/>
            <person name="Kuo A."/>
            <person name="Kohler A."/>
            <person name="Nagy L.G."/>
            <person name="Floudas D."/>
            <person name="Copeland A."/>
            <person name="Barry K.W."/>
            <person name="Cichocki N."/>
            <person name="Veneault-Fourrey C."/>
            <person name="LaButti K."/>
            <person name="Lindquist E.A."/>
            <person name="Lipzen A."/>
            <person name="Lundell T."/>
            <person name="Morin E."/>
            <person name="Murat C."/>
            <person name="Sun H."/>
            <person name="Tunlid A."/>
            <person name="Henrissat B."/>
            <person name="Grigoriev I.V."/>
            <person name="Hibbett D.S."/>
            <person name="Martin F."/>
            <person name="Nordberg H.P."/>
            <person name="Cantor M.N."/>
            <person name="Hua S.X."/>
        </authorList>
    </citation>
    <scope>NUCLEOTIDE SEQUENCE [LARGE SCALE GENOMIC DNA]</scope>
    <source>
        <strain evidence="1 2">LaAM-08-1</strain>
    </source>
</reference>
<protein>
    <submittedName>
        <fullName evidence="1">Uncharacterized protein</fullName>
    </submittedName>
</protein>
<dbReference type="EMBL" id="KN839001">
    <property type="protein sequence ID" value="KIJ91479.1"/>
    <property type="molecule type" value="Genomic_DNA"/>
</dbReference>
<sequence>MQLALLKSQCALSHTHFLLPKPTVNETLTLGNVFVPQSPAAVTRLLPPNPNFPSTAYCRLQNPTTLLTLSLPSWITSIIGKASETPRSHGILKATEPGSWIRRGARLVQCPRADIVDKVRTNVLQWEGKRVVVELQGLCAERPRLHLHLENKKLEADKGVEDHVKFLAVTLNTALELVLRKGESALFREERRGEVFVESSATQYRFAQSRRRPLWGMFAYAGELVEGLF</sequence>
<dbReference type="Proteomes" id="UP000054477">
    <property type="component" value="Unassembled WGS sequence"/>
</dbReference>
<gene>
    <name evidence="1" type="ORF">K443DRAFT_14357</name>
</gene>
<keyword evidence="2" id="KW-1185">Reference proteome</keyword>